<keyword evidence="3" id="KW-0223">Dioxygenase</keyword>
<comment type="subunit">
    <text evidence="1">Homotetramer.</text>
</comment>
<dbReference type="GO" id="GO:0005506">
    <property type="term" value="F:iron ion binding"/>
    <property type="evidence" value="ECO:0007669"/>
    <property type="project" value="InterPro"/>
</dbReference>
<evidence type="ECO:0000256" key="2">
    <source>
        <dbReference type="ARBA" id="ARBA00022723"/>
    </source>
</evidence>
<evidence type="ECO:0000256" key="1">
    <source>
        <dbReference type="ARBA" id="ARBA00011881"/>
    </source>
</evidence>
<dbReference type="GO" id="GO:0016705">
    <property type="term" value="F:oxidoreductase activity, acting on paired donors, with incorporation or reduction of molecular oxygen"/>
    <property type="evidence" value="ECO:0007669"/>
    <property type="project" value="InterPro"/>
</dbReference>
<sequence>MRPEPQTEGSSSKPGNEYESHSKPTGSAPKCMHEVQHFNGLSREPPRADVSAEHGGATGSLKELSEVVHRATRPLPTETGNGTYIEDDSQGSSLWEDLRSLGIEDAKTVKDLFKTEAFGRPVDDKTMLMERIIQMVAKLPDKSKTREKATHKFLGALWNSLPHPPLSYVGDKYAYRSADGSYNNPTLPWLGAANTEYARTTEPSKMKPASLPDPGLIFDSIFARETFKPHPNNVSSIFFTWASLVIHDVFQTGYPDQSINKTSSYLDLSTLYGDNQAEQNMMRTFEGGKIKPDCFSEPRLHILPAASGVILIMLNRFHNHVAEQLAIINENGRFTEPKAEIIDPAEARAAWDKYDNDLFQTARLITCGMYINITLYDYLRTIINLNRDNSTWNLDPRTHDDRDEIPTAQGNQCSVEFNLAYRWHSTIGRQDEAWTEKTYREIVGKPGQDATLQDLLEGMRKFAAKMDKDPSKRAFAGLQRQADGTFKDVDLVDILTRAIEEVSGSFGPNNVPKVLRSVEILGIEQARKWNIGSLNEFRKFFDLKPYESFEEINSDPYVADQLRHLYEHPDYVELYPGIVAEEPKEPMVPGVGIAPGYTVSRAVLSDAVALVRGDRFYTKEFNARNLTNWGFSEAKYDLEINQGCCFYRLALQAFPKWFKYNSIYAHYPMTIPSENRVIMKALGREEEFCWDRPAYIPQRISVFDYSNVHYILEDASNFRVMWGEATAYVFGAKGWDFMLSGDAPSNANQRNIMSRALYRGQWHDAVKQFYLDITQQLLIEKSCRVGNVNQVDISRDVGNLAHVHFASAVFSLPLKSREHPHGILTEHEMFEIMAVTFTAIFFDADPVKSFYLRHKAREAAEKLGKLVEVNVKAINSSGLLATLLGNMHANKNALFEYGVHMVERLLQSGLDPEQVTWAQILPTAVAMVPNQAQVFTQIIDYYLSDNGRKHLPDIKRFAKEDSPDSDEVLLRYCMEAIRLNGIFGSYRESQTNLTLDDKSGMVHIKPGDKVFVSFVEANRDPNVFPNPNEVDLNRPMESYIHYGVGPHTCLGGDASKVALTAMLRVVGRLDNLRRAPGAQGELKKIPREHGFYTYMREDQSALYPFPMSWKLHYDGEIPGTEQPVHGHGDFVCNVPGHWQS</sequence>
<dbReference type="Pfam" id="PF03098">
    <property type="entry name" value="An_peroxidase"/>
    <property type="match status" value="2"/>
</dbReference>
<reference evidence="8" key="1">
    <citation type="submission" date="2020-06" db="EMBL/GenBank/DDBJ databases">
        <title>Draft genome sequences of strains closely related to Aspergillus parafelis and Aspergillus hiratsukae.</title>
        <authorList>
            <person name="Dos Santos R.A.C."/>
            <person name="Rivero-Menendez O."/>
            <person name="Steenwyk J.L."/>
            <person name="Mead M.E."/>
            <person name="Goldman G.H."/>
            <person name="Alastruey-Izquierdo A."/>
            <person name="Rokas A."/>
        </authorList>
    </citation>
    <scope>NUCLEOTIDE SEQUENCE</scope>
    <source>
        <strain evidence="8">CNM-CM7691</strain>
    </source>
</reference>
<dbReference type="Pfam" id="PF00067">
    <property type="entry name" value="p450"/>
    <property type="match status" value="1"/>
</dbReference>
<dbReference type="GO" id="GO:0051213">
    <property type="term" value="F:dioxygenase activity"/>
    <property type="evidence" value="ECO:0007669"/>
    <property type="project" value="UniProtKB-KW"/>
</dbReference>
<accession>A0A8H6V4A0</accession>
<gene>
    <name evidence="8" type="ORF">CNMCM7691_006855</name>
</gene>
<organism evidence="8 9">
    <name type="scientific">Aspergillus felis</name>
    <dbReference type="NCBI Taxonomy" id="1287682"/>
    <lineage>
        <taxon>Eukaryota</taxon>
        <taxon>Fungi</taxon>
        <taxon>Dikarya</taxon>
        <taxon>Ascomycota</taxon>
        <taxon>Pezizomycotina</taxon>
        <taxon>Eurotiomycetes</taxon>
        <taxon>Eurotiomycetidae</taxon>
        <taxon>Eurotiales</taxon>
        <taxon>Aspergillaceae</taxon>
        <taxon>Aspergillus</taxon>
        <taxon>Aspergillus subgen. Fumigati</taxon>
    </lineage>
</organism>
<dbReference type="SUPFAM" id="SSF48113">
    <property type="entry name" value="Heme-dependent peroxidases"/>
    <property type="match status" value="1"/>
</dbReference>
<dbReference type="InterPro" id="IPR019791">
    <property type="entry name" value="Haem_peroxidase_animal"/>
</dbReference>
<dbReference type="CDD" id="cd09817">
    <property type="entry name" value="linoleate_diol_synthase_like"/>
    <property type="match status" value="1"/>
</dbReference>
<dbReference type="PRINTS" id="PR00457">
    <property type="entry name" value="ANPEROXIDASE"/>
</dbReference>
<evidence type="ECO:0000256" key="6">
    <source>
        <dbReference type="PIRSR" id="PIRSR619791-2"/>
    </source>
</evidence>
<evidence type="ECO:0000313" key="9">
    <source>
        <dbReference type="Proteomes" id="UP000641853"/>
    </source>
</evidence>
<dbReference type="GO" id="GO:0020037">
    <property type="term" value="F:heme binding"/>
    <property type="evidence" value="ECO:0007669"/>
    <property type="project" value="InterPro"/>
</dbReference>
<name>A0A8H6V4A0_9EURO</name>
<keyword evidence="9" id="KW-1185">Reference proteome</keyword>
<dbReference type="GO" id="GO:0006631">
    <property type="term" value="P:fatty acid metabolic process"/>
    <property type="evidence" value="ECO:0007669"/>
    <property type="project" value="UniProtKB-ARBA"/>
</dbReference>
<feature type="binding site" description="axial binding residue" evidence="6">
    <location>
        <position position="424"/>
    </location>
    <ligand>
        <name>heme b</name>
        <dbReference type="ChEBI" id="CHEBI:60344"/>
    </ligand>
    <ligandPart>
        <name>Fe</name>
        <dbReference type="ChEBI" id="CHEBI:18248"/>
    </ligandPart>
</feature>
<evidence type="ECO:0000256" key="3">
    <source>
        <dbReference type="ARBA" id="ARBA00022964"/>
    </source>
</evidence>
<dbReference type="Gene3D" id="1.10.630.10">
    <property type="entry name" value="Cytochrome P450"/>
    <property type="match status" value="1"/>
</dbReference>
<evidence type="ECO:0000313" key="8">
    <source>
        <dbReference type="EMBL" id="KAF7178183.1"/>
    </source>
</evidence>
<evidence type="ECO:0000256" key="4">
    <source>
        <dbReference type="ARBA" id="ARBA00023002"/>
    </source>
</evidence>
<dbReference type="InterPro" id="IPR001128">
    <property type="entry name" value="Cyt_P450"/>
</dbReference>
<keyword evidence="6" id="KW-0349">Heme</keyword>
<dbReference type="SUPFAM" id="SSF48264">
    <property type="entry name" value="Cytochrome P450"/>
    <property type="match status" value="1"/>
</dbReference>
<feature type="region of interest" description="Disordered" evidence="7">
    <location>
        <begin position="1"/>
        <end position="64"/>
    </location>
</feature>
<dbReference type="InterPro" id="IPR050783">
    <property type="entry name" value="Oxylipin_biosynth_metab"/>
</dbReference>
<protein>
    <recommendedName>
        <fullName evidence="10">Fatty acid oxygenase</fullName>
    </recommendedName>
</protein>
<dbReference type="InterPro" id="IPR010255">
    <property type="entry name" value="Haem_peroxidase_sf"/>
</dbReference>
<dbReference type="CDD" id="cd20612">
    <property type="entry name" value="CYP_LDS-like_C"/>
    <property type="match status" value="1"/>
</dbReference>
<feature type="region of interest" description="Disordered" evidence="7">
    <location>
        <begin position="70"/>
        <end position="89"/>
    </location>
</feature>
<dbReference type="GO" id="GO:0004601">
    <property type="term" value="F:peroxidase activity"/>
    <property type="evidence" value="ECO:0007669"/>
    <property type="project" value="InterPro"/>
</dbReference>
<proteinExistence type="predicted"/>
<dbReference type="Proteomes" id="UP000641853">
    <property type="component" value="Unassembled WGS sequence"/>
</dbReference>
<dbReference type="PANTHER" id="PTHR11903">
    <property type="entry name" value="PROSTAGLANDIN G/H SYNTHASE"/>
    <property type="match status" value="1"/>
</dbReference>
<evidence type="ECO:0000256" key="5">
    <source>
        <dbReference type="ARBA" id="ARBA00023004"/>
    </source>
</evidence>
<keyword evidence="4" id="KW-0560">Oxidoreductase</keyword>
<comment type="caution">
    <text evidence="8">The sequence shown here is derived from an EMBL/GenBank/DDBJ whole genome shotgun (WGS) entry which is preliminary data.</text>
</comment>
<dbReference type="InterPro" id="IPR036396">
    <property type="entry name" value="Cyt_P450_sf"/>
</dbReference>
<dbReference type="AlphaFoldDB" id="A0A8H6V4A0"/>
<dbReference type="GO" id="GO:0004497">
    <property type="term" value="F:monooxygenase activity"/>
    <property type="evidence" value="ECO:0007669"/>
    <property type="project" value="InterPro"/>
</dbReference>
<evidence type="ECO:0008006" key="10">
    <source>
        <dbReference type="Google" id="ProtNLM"/>
    </source>
</evidence>
<keyword evidence="5 6" id="KW-0408">Iron</keyword>
<evidence type="ECO:0000256" key="7">
    <source>
        <dbReference type="SAM" id="MobiDB-lite"/>
    </source>
</evidence>
<dbReference type="Gene3D" id="1.10.640.10">
    <property type="entry name" value="Haem peroxidase domain superfamily, animal type"/>
    <property type="match status" value="1"/>
</dbReference>
<dbReference type="PROSITE" id="PS50292">
    <property type="entry name" value="PEROXIDASE_3"/>
    <property type="match status" value="1"/>
</dbReference>
<keyword evidence="2 6" id="KW-0479">Metal-binding</keyword>
<dbReference type="InterPro" id="IPR034812">
    <property type="entry name" value="Ppo-like_N"/>
</dbReference>
<dbReference type="EMBL" id="JACBAG010001885">
    <property type="protein sequence ID" value="KAF7178183.1"/>
    <property type="molecule type" value="Genomic_DNA"/>
</dbReference>
<dbReference type="GO" id="GO:0006979">
    <property type="term" value="P:response to oxidative stress"/>
    <property type="evidence" value="ECO:0007669"/>
    <property type="project" value="InterPro"/>
</dbReference>
<dbReference type="PANTHER" id="PTHR11903:SF13">
    <property type="entry name" value="LINOLEATE 10R-LIPOXYGENASE"/>
    <property type="match status" value="1"/>
</dbReference>
<dbReference type="InterPro" id="IPR037120">
    <property type="entry name" value="Haem_peroxidase_sf_animal"/>
</dbReference>